<name>A0AAJ0MD05_9PEZI</name>
<keyword evidence="3" id="KW-1185">Reference proteome</keyword>
<evidence type="ECO:0000256" key="1">
    <source>
        <dbReference type="SAM" id="Phobius"/>
    </source>
</evidence>
<protein>
    <submittedName>
        <fullName evidence="2">Uncharacterized protein</fullName>
    </submittedName>
</protein>
<reference evidence="2" key="1">
    <citation type="journal article" date="2023" name="Mol. Phylogenet. Evol.">
        <title>Genome-scale phylogeny and comparative genomics of the fungal order Sordariales.</title>
        <authorList>
            <person name="Hensen N."/>
            <person name="Bonometti L."/>
            <person name="Westerberg I."/>
            <person name="Brannstrom I.O."/>
            <person name="Guillou S."/>
            <person name="Cros-Aarteil S."/>
            <person name="Calhoun S."/>
            <person name="Haridas S."/>
            <person name="Kuo A."/>
            <person name="Mondo S."/>
            <person name="Pangilinan J."/>
            <person name="Riley R."/>
            <person name="LaButti K."/>
            <person name="Andreopoulos B."/>
            <person name="Lipzen A."/>
            <person name="Chen C."/>
            <person name="Yan M."/>
            <person name="Daum C."/>
            <person name="Ng V."/>
            <person name="Clum A."/>
            <person name="Steindorff A."/>
            <person name="Ohm R.A."/>
            <person name="Martin F."/>
            <person name="Silar P."/>
            <person name="Natvig D.O."/>
            <person name="Lalanne C."/>
            <person name="Gautier V."/>
            <person name="Ament-Velasquez S.L."/>
            <person name="Kruys A."/>
            <person name="Hutchinson M.I."/>
            <person name="Powell A.J."/>
            <person name="Barry K."/>
            <person name="Miller A.N."/>
            <person name="Grigoriev I.V."/>
            <person name="Debuchy R."/>
            <person name="Gladieux P."/>
            <person name="Hiltunen Thoren M."/>
            <person name="Johannesson H."/>
        </authorList>
    </citation>
    <scope>NUCLEOTIDE SEQUENCE</scope>
    <source>
        <strain evidence="2">CBS 955.72</strain>
    </source>
</reference>
<organism evidence="2 3">
    <name type="scientific">Lasiosphaeria hispida</name>
    <dbReference type="NCBI Taxonomy" id="260671"/>
    <lineage>
        <taxon>Eukaryota</taxon>
        <taxon>Fungi</taxon>
        <taxon>Dikarya</taxon>
        <taxon>Ascomycota</taxon>
        <taxon>Pezizomycotina</taxon>
        <taxon>Sordariomycetes</taxon>
        <taxon>Sordariomycetidae</taxon>
        <taxon>Sordariales</taxon>
        <taxon>Lasiosphaeriaceae</taxon>
        <taxon>Lasiosphaeria</taxon>
    </lineage>
</organism>
<evidence type="ECO:0000313" key="3">
    <source>
        <dbReference type="Proteomes" id="UP001275084"/>
    </source>
</evidence>
<keyword evidence="1" id="KW-0812">Transmembrane</keyword>
<dbReference type="Proteomes" id="UP001275084">
    <property type="component" value="Unassembled WGS sequence"/>
</dbReference>
<reference evidence="2" key="2">
    <citation type="submission" date="2023-06" db="EMBL/GenBank/DDBJ databases">
        <authorList>
            <consortium name="Lawrence Berkeley National Laboratory"/>
            <person name="Haridas S."/>
            <person name="Hensen N."/>
            <person name="Bonometti L."/>
            <person name="Westerberg I."/>
            <person name="Brannstrom I.O."/>
            <person name="Guillou S."/>
            <person name="Cros-Aarteil S."/>
            <person name="Calhoun S."/>
            <person name="Kuo A."/>
            <person name="Mondo S."/>
            <person name="Pangilinan J."/>
            <person name="Riley R."/>
            <person name="Labutti K."/>
            <person name="Andreopoulos B."/>
            <person name="Lipzen A."/>
            <person name="Chen C."/>
            <person name="Yanf M."/>
            <person name="Daum C."/>
            <person name="Ng V."/>
            <person name="Clum A."/>
            <person name="Steindorff A."/>
            <person name="Ohm R."/>
            <person name="Martin F."/>
            <person name="Silar P."/>
            <person name="Natvig D."/>
            <person name="Lalanne C."/>
            <person name="Gautier V."/>
            <person name="Ament-Velasquez S.L."/>
            <person name="Kruys A."/>
            <person name="Hutchinson M.I."/>
            <person name="Powell A.J."/>
            <person name="Barry K."/>
            <person name="Miller A.N."/>
            <person name="Grigoriev I.V."/>
            <person name="Debuchy R."/>
            <person name="Gladieux P."/>
            <person name="Thoren M.H."/>
            <person name="Johannesson H."/>
        </authorList>
    </citation>
    <scope>NUCLEOTIDE SEQUENCE</scope>
    <source>
        <strain evidence="2">CBS 955.72</strain>
    </source>
</reference>
<gene>
    <name evidence="2" type="ORF">B0T25DRAFT_260850</name>
</gene>
<dbReference type="AlphaFoldDB" id="A0AAJ0MD05"/>
<keyword evidence="1" id="KW-0472">Membrane</keyword>
<accession>A0AAJ0MD05</accession>
<comment type="caution">
    <text evidence="2">The sequence shown here is derived from an EMBL/GenBank/DDBJ whole genome shotgun (WGS) entry which is preliminary data.</text>
</comment>
<evidence type="ECO:0000313" key="2">
    <source>
        <dbReference type="EMBL" id="KAK3350152.1"/>
    </source>
</evidence>
<dbReference type="EMBL" id="JAUIQD010000005">
    <property type="protein sequence ID" value="KAK3350152.1"/>
    <property type="molecule type" value="Genomic_DNA"/>
</dbReference>
<feature type="transmembrane region" description="Helical" evidence="1">
    <location>
        <begin position="44"/>
        <end position="69"/>
    </location>
</feature>
<proteinExistence type="predicted"/>
<keyword evidence="1" id="KW-1133">Transmembrane helix</keyword>
<sequence>MRRAGAGCLVVLVGGGPCLPWALDPASQPAPPRSSIRLQHDLIATIATIATIAAIAAIAAADNSAVLLLSSQPSGMWNASGRRVRAEAERQPATSRRLTLQPLGFRSILGPWPALAPTHQPPKAYQVALRASPDLGDIRLVVVSTLVSEQAERAS</sequence>